<feature type="region of interest" description="Disordered" evidence="1">
    <location>
        <begin position="122"/>
        <end position="291"/>
    </location>
</feature>
<dbReference type="RefSeq" id="WP_406637326.1">
    <property type="nucleotide sequence ID" value="NZ_CP148033.1"/>
</dbReference>
<keyword evidence="2" id="KW-0472">Membrane</keyword>
<feature type="compositionally biased region" description="Polar residues" evidence="1">
    <location>
        <begin position="52"/>
        <end position="64"/>
    </location>
</feature>
<feature type="compositionally biased region" description="Basic and acidic residues" evidence="1">
    <location>
        <begin position="69"/>
        <end position="94"/>
    </location>
</feature>
<organism evidence="3 4">
    <name type="scientific">Pseudarthrobacter quantipunctorum</name>
    <dbReference type="NCBI Taxonomy" id="3128980"/>
    <lineage>
        <taxon>Bacteria</taxon>
        <taxon>Bacillati</taxon>
        <taxon>Actinomycetota</taxon>
        <taxon>Actinomycetes</taxon>
        <taxon>Micrococcales</taxon>
        <taxon>Micrococcaceae</taxon>
        <taxon>Pseudarthrobacter</taxon>
    </lineage>
</organism>
<gene>
    <name evidence="3" type="ORF">WHH00_05955</name>
</gene>
<feature type="compositionally biased region" description="Low complexity" evidence="1">
    <location>
        <begin position="96"/>
        <end position="109"/>
    </location>
</feature>
<name>A0ABZ2R7G1_9MICC</name>
<proteinExistence type="predicted"/>
<feature type="transmembrane region" description="Helical" evidence="2">
    <location>
        <begin position="299"/>
        <end position="320"/>
    </location>
</feature>
<keyword evidence="2" id="KW-0812">Transmembrane</keyword>
<feature type="compositionally biased region" description="Low complexity" evidence="1">
    <location>
        <begin position="122"/>
        <end position="133"/>
    </location>
</feature>
<feature type="compositionally biased region" description="Low complexity" evidence="1">
    <location>
        <begin position="179"/>
        <end position="190"/>
    </location>
</feature>
<feature type="compositionally biased region" description="Low complexity" evidence="1">
    <location>
        <begin position="244"/>
        <end position="264"/>
    </location>
</feature>
<keyword evidence="2" id="KW-1133">Transmembrane helix</keyword>
<reference evidence="3 4" key="1">
    <citation type="submission" date="2024-03" db="EMBL/GenBank/DDBJ databases">
        <title>Rhodococcus navarretei sp. nov. and Pseudarthrobacter quantumdoti sp. nov., two new species with the ability to biosynthesize Quantum Dots isolated from soil samples at Union Glacier, Antarctica.</title>
        <authorList>
            <person name="Vargas M."/>
        </authorList>
    </citation>
    <scope>NUCLEOTIDE SEQUENCE [LARGE SCALE GENOMIC DNA]</scope>
    <source>
        <strain evidence="3 4">RC-2-3</strain>
    </source>
</reference>
<protein>
    <recommendedName>
        <fullName evidence="5">Gram-positive cocci surface proteins LPxTG domain-containing protein</fullName>
    </recommendedName>
</protein>
<sequence>MTMFHNRSEILTSRTGIHGGVRRGTAAAAVGAVLVLAAGVPASLGDEGDPQPGSTSAPSRQDAPSQDPGGKEAGRAPRTEPRKEKTDDGGRPTREAAAPSPVPSTLSAPAPLLPAVTASLAPSAAASPLAVPSTPLPLPPDVPEIPSATLPATAVPVPSLSSPGTLTGSPAPSAPAQPTPAGTPTGAPVPSSEPGTRAEQPAADLPGTEHPGIKSPSTEHPATAQPGAVQPGIPGDGAPPPAAGPEAGAGTPGAPGAAEAAQPDQAREPGGRTPQAEGTLPGSRQRVGSYISTQPELQAATIGLGLGLVGLAAGAGVIYLRLRKP</sequence>
<evidence type="ECO:0000256" key="1">
    <source>
        <dbReference type="SAM" id="MobiDB-lite"/>
    </source>
</evidence>
<dbReference type="Proteomes" id="UP001623384">
    <property type="component" value="Chromosome"/>
</dbReference>
<evidence type="ECO:0000313" key="3">
    <source>
        <dbReference type="EMBL" id="WXK94348.1"/>
    </source>
</evidence>
<accession>A0ABZ2R7G1</accession>
<evidence type="ECO:0000256" key="2">
    <source>
        <dbReference type="SAM" id="Phobius"/>
    </source>
</evidence>
<keyword evidence="4" id="KW-1185">Reference proteome</keyword>
<feature type="region of interest" description="Disordered" evidence="1">
    <location>
        <begin position="42"/>
        <end position="109"/>
    </location>
</feature>
<evidence type="ECO:0000313" key="4">
    <source>
        <dbReference type="Proteomes" id="UP001623384"/>
    </source>
</evidence>
<dbReference type="EMBL" id="CP148033">
    <property type="protein sequence ID" value="WXK94348.1"/>
    <property type="molecule type" value="Genomic_DNA"/>
</dbReference>
<evidence type="ECO:0008006" key="5">
    <source>
        <dbReference type="Google" id="ProtNLM"/>
    </source>
</evidence>
<feature type="compositionally biased region" description="Pro residues" evidence="1">
    <location>
        <begin position="134"/>
        <end position="143"/>
    </location>
</feature>